<keyword evidence="7 13" id="KW-0436">Ligase</keyword>
<comment type="subcellular location">
    <subcellularLocation>
        <location evidence="1 13">Cytoplasm</location>
    </subcellularLocation>
</comment>
<comment type="catalytic activity">
    <reaction evidence="11 13">
        <text>(R)-pantoate + beta-alanine + ATP = (R)-pantothenate + AMP + diphosphate + H(+)</text>
        <dbReference type="Rhea" id="RHEA:10912"/>
        <dbReference type="ChEBI" id="CHEBI:15378"/>
        <dbReference type="ChEBI" id="CHEBI:15980"/>
        <dbReference type="ChEBI" id="CHEBI:29032"/>
        <dbReference type="ChEBI" id="CHEBI:30616"/>
        <dbReference type="ChEBI" id="CHEBI:33019"/>
        <dbReference type="ChEBI" id="CHEBI:57966"/>
        <dbReference type="ChEBI" id="CHEBI:456215"/>
        <dbReference type="EC" id="6.3.2.1"/>
    </reaction>
</comment>
<dbReference type="Gene3D" id="3.30.1300.10">
    <property type="entry name" value="Pantoate-beta-alanine ligase, C-terminal domain"/>
    <property type="match status" value="1"/>
</dbReference>
<evidence type="ECO:0000313" key="15">
    <source>
        <dbReference type="Proteomes" id="UP000265366"/>
    </source>
</evidence>
<dbReference type="PANTHER" id="PTHR21299">
    <property type="entry name" value="CYTIDYLATE KINASE/PANTOATE-BETA-ALANINE LIGASE"/>
    <property type="match status" value="1"/>
</dbReference>
<evidence type="ECO:0000256" key="13">
    <source>
        <dbReference type="HAMAP-Rule" id="MF_00158"/>
    </source>
</evidence>
<dbReference type="InterPro" id="IPR014729">
    <property type="entry name" value="Rossmann-like_a/b/a_fold"/>
</dbReference>
<evidence type="ECO:0000256" key="7">
    <source>
        <dbReference type="ARBA" id="ARBA00022598"/>
    </source>
</evidence>
<feature type="binding site" evidence="13">
    <location>
        <begin position="146"/>
        <end position="149"/>
    </location>
    <ligand>
        <name>ATP</name>
        <dbReference type="ChEBI" id="CHEBI:30616"/>
    </ligand>
</feature>
<dbReference type="FunFam" id="3.40.50.620:FF:000114">
    <property type="entry name" value="Pantothenate synthetase"/>
    <property type="match status" value="1"/>
</dbReference>
<evidence type="ECO:0000256" key="6">
    <source>
        <dbReference type="ARBA" id="ARBA00022490"/>
    </source>
</evidence>
<keyword evidence="15" id="KW-1185">Reference proteome</keyword>
<feature type="binding site" evidence="13">
    <location>
        <position position="60"/>
    </location>
    <ligand>
        <name>beta-alanine</name>
        <dbReference type="ChEBI" id="CHEBI:57966"/>
    </ligand>
</feature>
<protein>
    <recommendedName>
        <fullName evidence="5 13">Pantothenate synthetase</fullName>
        <shortName evidence="13">PS</shortName>
        <ecNumber evidence="4 13">6.3.2.1</ecNumber>
    </recommendedName>
    <alternativeName>
        <fullName evidence="13">Pantoate--beta-alanine ligase</fullName>
    </alternativeName>
    <alternativeName>
        <fullName evidence="13">Pantoate-activating enzyme</fullName>
    </alternativeName>
</protein>
<dbReference type="EC" id="6.3.2.1" evidence="4 13"/>
<dbReference type="GO" id="GO:0005829">
    <property type="term" value="C:cytosol"/>
    <property type="evidence" value="ECO:0007669"/>
    <property type="project" value="TreeGrafter"/>
</dbReference>
<dbReference type="Proteomes" id="UP000265366">
    <property type="component" value="Unassembled WGS sequence"/>
</dbReference>
<dbReference type="RefSeq" id="WP_119591191.1">
    <property type="nucleotide sequence ID" value="NZ_QXFM01000003.1"/>
</dbReference>
<comment type="pathway">
    <text evidence="2 13">Cofactor biosynthesis; (R)-pantothenate biosynthesis; (R)-pantothenate from (R)-pantoate and beta-alanine: step 1/1.</text>
</comment>
<reference evidence="14 15" key="1">
    <citation type="submission" date="2018-08" db="EMBL/GenBank/DDBJ databases">
        <title>Erythrobacter zhengii sp.nov., a bacterium isolated from deep-sea sediment.</title>
        <authorList>
            <person name="Fang C."/>
            <person name="Wu Y.-H."/>
            <person name="Sun C."/>
            <person name="Wang H."/>
            <person name="Cheng H."/>
            <person name="Meng F.-X."/>
            <person name="Wang C.-S."/>
            <person name="Xu X.-W."/>
        </authorList>
    </citation>
    <scope>NUCLEOTIDE SEQUENCE [LARGE SCALE GENOMIC DNA]</scope>
    <source>
        <strain evidence="14 15">CCTCC AB 2015396</strain>
    </source>
</reference>
<dbReference type="HAMAP" id="MF_00158">
    <property type="entry name" value="PanC"/>
    <property type="match status" value="1"/>
</dbReference>
<evidence type="ECO:0000256" key="8">
    <source>
        <dbReference type="ARBA" id="ARBA00022655"/>
    </source>
</evidence>
<feature type="binding site" evidence="13">
    <location>
        <position position="152"/>
    </location>
    <ligand>
        <name>(R)-pantoate</name>
        <dbReference type="ChEBI" id="CHEBI:15980"/>
    </ligand>
</feature>
<dbReference type="OrthoDB" id="9773087at2"/>
<comment type="miscellaneous">
    <text evidence="13">The reaction proceeds by a bi uni uni bi ping pong mechanism.</text>
</comment>
<evidence type="ECO:0000313" key="14">
    <source>
        <dbReference type="EMBL" id="RIV93386.1"/>
    </source>
</evidence>
<dbReference type="CDD" id="cd00560">
    <property type="entry name" value="PanC"/>
    <property type="match status" value="1"/>
</dbReference>
<comment type="function">
    <text evidence="12 13">Catalyzes the condensation of pantoate with beta-alanine in an ATP-dependent reaction via a pantoyl-adenylate intermediate.</text>
</comment>
<evidence type="ECO:0000256" key="2">
    <source>
        <dbReference type="ARBA" id="ARBA00004990"/>
    </source>
</evidence>
<dbReference type="InterPro" id="IPR004821">
    <property type="entry name" value="Cyt_trans-like"/>
</dbReference>
<comment type="subunit">
    <text evidence="13">Homodimer.</text>
</comment>
<feature type="binding site" evidence="13">
    <location>
        <begin position="187"/>
        <end position="190"/>
    </location>
    <ligand>
        <name>ATP</name>
        <dbReference type="ChEBI" id="CHEBI:30616"/>
    </ligand>
</feature>
<dbReference type="PANTHER" id="PTHR21299:SF1">
    <property type="entry name" value="PANTOATE--BETA-ALANINE LIGASE"/>
    <property type="match status" value="1"/>
</dbReference>
<dbReference type="GO" id="GO:0005524">
    <property type="term" value="F:ATP binding"/>
    <property type="evidence" value="ECO:0007669"/>
    <property type="project" value="UniProtKB-KW"/>
</dbReference>
<keyword evidence="10 13" id="KW-0067">ATP-binding</keyword>
<keyword evidence="8 13" id="KW-0566">Pantothenate biosynthesis</keyword>
<feature type="binding site" evidence="13">
    <location>
        <position position="60"/>
    </location>
    <ligand>
        <name>(R)-pantoate</name>
        <dbReference type="ChEBI" id="CHEBI:15980"/>
    </ligand>
</feature>
<dbReference type="AlphaFoldDB" id="A0A3A1PIC5"/>
<comment type="caution">
    <text evidence="14">The sequence shown here is derived from an EMBL/GenBank/DDBJ whole genome shotgun (WGS) entry which is preliminary data.</text>
</comment>
<dbReference type="NCBIfam" id="TIGR00125">
    <property type="entry name" value="cyt_tran_rel"/>
    <property type="match status" value="1"/>
</dbReference>
<dbReference type="SUPFAM" id="SSF52374">
    <property type="entry name" value="Nucleotidylyl transferase"/>
    <property type="match status" value="1"/>
</dbReference>
<keyword evidence="6 13" id="KW-0963">Cytoplasm</keyword>
<proteinExistence type="inferred from homology"/>
<gene>
    <name evidence="13" type="primary">panC</name>
    <name evidence="14" type="ORF">D2V17_00490</name>
</gene>
<dbReference type="Gene3D" id="3.40.50.620">
    <property type="entry name" value="HUPs"/>
    <property type="match status" value="1"/>
</dbReference>
<feature type="binding site" evidence="13">
    <location>
        <position position="179"/>
    </location>
    <ligand>
        <name>ATP</name>
        <dbReference type="ChEBI" id="CHEBI:30616"/>
    </ligand>
</feature>
<dbReference type="InterPro" id="IPR003721">
    <property type="entry name" value="Pantoate_ligase"/>
</dbReference>
<evidence type="ECO:0000256" key="4">
    <source>
        <dbReference type="ARBA" id="ARBA00012219"/>
    </source>
</evidence>
<evidence type="ECO:0000256" key="10">
    <source>
        <dbReference type="ARBA" id="ARBA00022840"/>
    </source>
</evidence>
<dbReference type="EMBL" id="QXFM01000003">
    <property type="protein sequence ID" value="RIV93386.1"/>
    <property type="molecule type" value="Genomic_DNA"/>
</dbReference>
<feature type="binding site" evidence="13">
    <location>
        <begin position="29"/>
        <end position="36"/>
    </location>
    <ligand>
        <name>ATP</name>
        <dbReference type="ChEBI" id="CHEBI:30616"/>
    </ligand>
</feature>
<evidence type="ECO:0000256" key="3">
    <source>
        <dbReference type="ARBA" id="ARBA00009256"/>
    </source>
</evidence>
<evidence type="ECO:0000256" key="9">
    <source>
        <dbReference type="ARBA" id="ARBA00022741"/>
    </source>
</evidence>
<feature type="active site" description="Proton donor" evidence="13">
    <location>
        <position position="36"/>
    </location>
</feature>
<keyword evidence="9 13" id="KW-0547">Nucleotide-binding</keyword>
<dbReference type="GO" id="GO:0004592">
    <property type="term" value="F:pantoate-beta-alanine ligase activity"/>
    <property type="evidence" value="ECO:0007669"/>
    <property type="project" value="UniProtKB-UniRule"/>
</dbReference>
<evidence type="ECO:0000256" key="1">
    <source>
        <dbReference type="ARBA" id="ARBA00004496"/>
    </source>
</evidence>
<name>A0A3A1PIC5_9SPHN</name>
<evidence type="ECO:0000256" key="5">
    <source>
        <dbReference type="ARBA" id="ARBA00014155"/>
    </source>
</evidence>
<sequence length="289" mass="30686">MQTVSTLVELRLAVDDLRKSGTIALVPTMGALHEGHLTLMREARRHADHVVASIFVNPTQFGPNEDLDAYPRRLAEDAALLEAEGVALLWAPTVEAMYPTGFATSISVSGVSEGLCGASRPGHFDGVATVVCKLFNQVRPDHALFGEKDWQQLAVIRTMARDLDLVLPQVSNIHGVPTVREADGLAMSSRNAYLSPEQRAAAVTLPRAMRAAIEDIEAGDNVAGALMRLRAALAEAGFGPVDYVTLADATSLAPLAETPQGPARLLVAARIGGTRLIDNMPVGPAKGEE</sequence>
<dbReference type="Pfam" id="PF02569">
    <property type="entry name" value="Pantoate_ligase"/>
    <property type="match status" value="1"/>
</dbReference>
<dbReference type="UniPathway" id="UPA00028">
    <property type="reaction ID" value="UER00005"/>
</dbReference>
<dbReference type="GO" id="GO:0015940">
    <property type="term" value="P:pantothenate biosynthetic process"/>
    <property type="evidence" value="ECO:0007669"/>
    <property type="project" value="UniProtKB-UniRule"/>
</dbReference>
<evidence type="ECO:0000256" key="12">
    <source>
        <dbReference type="ARBA" id="ARBA00055042"/>
    </source>
</evidence>
<comment type="similarity">
    <text evidence="3 13">Belongs to the pantothenate synthetase family.</text>
</comment>
<accession>A0A3A1PIC5</accession>
<dbReference type="InterPro" id="IPR042176">
    <property type="entry name" value="Pantoate_ligase_C"/>
</dbReference>
<organism evidence="14 15">
    <name type="scientific">Aurantiacibacter xanthus</name>
    <dbReference type="NCBI Taxonomy" id="1784712"/>
    <lineage>
        <taxon>Bacteria</taxon>
        <taxon>Pseudomonadati</taxon>
        <taxon>Pseudomonadota</taxon>
        <taxon>Alphaproteobacteria</taxon>
        <taxon>Sphingomonadales</taxon>
        <taxon>Erythrobacteraceae</taxon>
        <taxon>Aurantiacibacter</taxon>
    </lineage>
</organism>
<evidence type="ECO:0000256" key="11">
    <source>
        <dbReference type="ARBA" id="ARBA00048258"/>
    </source>
</evidence>
<dbReference type="NCBIfam" id="TIGR00018">
    <property type="entry name" value="panC"/>
    <property type="match status" value="1"/>
</dbReference>